<evidence type="ECO:0000259" key="5">
    <source>
        <dbReference type="SMART" id="SM00226"/>
    </source>
</evidence>
<keyword evidence="4" id="KW-0904">Protein phosphatase</keyword>
<dbReference type="EC" id="3.1.3.48" evidence="2"/>
<keyword evidence="3" id="KW-0378">Hydrolase</keyword>
<evidence type="ECO:0000256" key="4">
    <source>
        <dbReference type="ARBA" id="ARBA00022912"/>
    </source>
</evidence>
<name>A0ABQ0AHN0_9RHOB</name>
<gene>
    <name evidence="6" type="ORF">NBRC116598_08240</name>
</gene>
<comment type="caution">
    <text evidence="6">The sequence shown here is derived from an EMBL/GenBank/DDBJ whole genome shotgun (WGS) entry which is preliminary data.</text>
</comment>
<dbReference type="InterPro" id="IPR023485">
    <property type="entry name" value="Ptyr_pPase"/>
</dbReference>
<dbReference type="Gene3D" id="3.40.50.2300">
    <property type="match status" value="1"/>
</dbReference>
<evidence type="ECO:0000313" key="6">
    <source>
        <dbReference type="EMBL" id="GAA6195380.1"/>
    </source>
</evidence>
<comment type="similarity">
    <text evidence="1">Belongs to the low molecular weight phosphotyrosine protein phosphatase family.</text>
</comment>
<dbReference type="PANTHER" id="PTHR11717:SF7">
    <property type="entry name" value="LOW MOLECULAR WEIGHT PHOSPHOTYROSINE PROTEIN PHOSPHATASE"/>
    <property type="match status" value="1"/>
</dbReference>
<sequence>MRQRPTRLEVSQNLDQDFGQNPRKILFVCLGNICRSPAAQGVFRALGSSVSCDSAGTADYHVGAPPYGAMQQAMKRRGLDVSDLRARQFSPSDFSDFDLILAMDQNNLDNIEALRSAGNQTPVQLFTRFAPEAAMDHVPDPYYTRDFDGCLDLIELAAAGLVRAVAQGEGEPGR</sequence>
<dbReference type="SMART" id="SM00226">
    <property type="entry name" value="LMWPc"/>
    <property type="match status" value="1"/>
</dbReference>
<protein>
    <recommendedName>
        <fullName evidence="2">protein-tyrosine-phosphatase</fullName>
        <ecNumber evidence="2">3.1.3.48</ecNumber>
    </recommendedName>
</protein>
<accession>A0ABQ0AHN0</accession>
<dbReference type="EMBL" id="BAABWU010000002">
    <property type="protein sequence ID" value="GAA6195380.1"/>
    <property type="molecule type" value="Genomic_DNA"/>
</dbReference>
<dbReference type="SUPFAM" id="SSF52788">
    <property type="entry name" value="Phosphotyrosine protein phosphatases I"/>
    <property type="match status" value="1"/>
</dbReference>
<dbReference type="Proteomes" id="UP001441944">
    <property type="component" value="Unassembled WGS sequence"/>
</dbReference>
<reference evidence="6 7" key="1">
    <citation type="submission" date="2024-04" db="EMBL/GenBank/DDBJ databases">
        <title>Draft genome sequence of Pseudophaeobacter arcticus NBRC 116598.</title>
        <authorList>
            <person name="Miyakawa T."/>
            <person name="Kusuya Y."/>
            <person name="Miura T."/>
        </authorList>
    </citation>
    <scope>NUCLEOTIDE SEQUENCE [LARGE SCALE GENOMIC DNA]</scope>
    <source>
        <strain evidence="6 7">SU-CL00105</strain>
    </source>
</reference>
<evidence type="ECO:0000313" key="7">
    <source>
        <dbReference type="Proteomes" id="UP001441944"/>
    </source>
</evidence>
<dbReference type="Pfam" id="PF01451">
    <property type="entry name" value="LMWPc"/>
    <property type="match status" value="1"/>
</dbReference>
<dbReference type="InterPro" id="IPR036196">
    <property type="entry name" value="Ptyr_pPase_sf"/>
</dbReference>
<evidence type="ECO:0000256" key="3">
    <source>
        <dbReference type="ARBA" id="ARBA00022801"/>
    </source>
</evidence>
<dbReference type="PANTHER" id="PTHR11717">
    <property type="entry name" value="LOW MOLECULAR WEIGHT PROTEIN TYROSINE PHOSPHATASE"/>
    <property type="match status" value="1"/>
</dbReference>
<dbReference type="InterPro" id="IPR050438">
    <property type="entry name" value="LMW_PTPase"/>
</dbReference>
<feature type="domain" description="Phosphotyrosine protein phosphatase I" evidence="5">
    <location>
        <begin position="23"/>
        <end position="164"/>
    </location>
</feature>
<dbReference type="PRINTS" id="PR00719">
    <property type="entry name" value="LMWPTPASE"/>
</dbReference>
<dbReference type="CDD" id="cd16343">
    <property type="entry name" value="LMWPTP"/>
    <property type="match status" value="1"/>
</dbReference>
<evidence type="ECO:0000256" key="2">
    <source>
        <dbReference type="ARBA" id="ARBA00013064"/>
    </source>
</evidence>
<proteinExistence type="inferred from homology"/>
<organism evidence="6 7">
    <name type="scientific">Pseudophaeobacter arcticus</name>
    <dbReference type="NCBI Taxonomy" id="385492"/>
    <lineage>
        <taxon>Bacteria</taxon>
        <taxon>Pseudomonadati</taxon>
        <taxon>Pseudomonadota</taxon>
        <taxon>Alphaproteobacteria</taxon>
        <taxon>Rhodobacterales</taxon>
        <taxon>Paracoccaceae</taxon>
        <taxon>Pseudophaeobacter</taxon>
    </lineage>
</organism>
<evidence type="ECO:0000256" key="1">
    <source>
        <dbReference type="ARBA" id="ARBA00011063"/>
    </source>
</evidence>
<keyword evidence="7" id="KW-1185">Reference proteome</keyword>
<dbReference type="InterPro" id="IPR017867">
    <property type="entry name" value="Tyr_phospatase_low_mol_wt"/>
</dbReference>